<keyword evidence="2" id="KW-1133">Transmembrane helix</keyword>
<dbReference type="Gene3D" id="2.60.40.150">
    <property type="entry name" value="C2 domain"/>
    <property type="match status" value="2"/>
</dbReference>
<evidence type="ECO:0000313" key="5">
    <source>
        <dbReference type="Proteomes" id="UP001164746"/>
    </source>
</evidence>
<evidence type="ECO:0000259" key="3">
    <source>
        <dbReference type="PROSITE" id="PS50004"/>
    </source>
</evidence>
<gene>
    <name evidence="4" type="ORF">MAR_019059</name>
</gene>
<evidence type="ECO:0000256" key="1">
    <source>
        <dbReference type="ARBA" id="ARBA00022737"/>
    </source>
</evidence>
<dbReference type="InterPro" id="IPR035892">
    <property type="entry name" value="C2_domain_sf"/>
</dbReference>
<keyword evidence="2" id="KW-0472">Membrane</keyword>
<sequence>MNKAMDKTDAGVPVMYIVIAIAISITLVSTVIGYVAWIACKGRRQKRQVYWKKTYKETSSPESILDHNLKISKSTPDLTFETDILGNESRYSRAKSFFQALRQSTMPTVSERHQLFHRHMSHQIDLSKIEFSVQSAKHTEQPSLGVIKPELYKQVSVDSVKSEHLVCGQLQFSLQYSYELNQITIGILKAINLPPKDFSGTSDPYIKTYLLPDRRQKYQSKVHRKTLNPEFNEKYTFNVPFSDLHERVLHFNIYDFDRFSRHDLIGTVTVPDIVPEGNRLVTETSLKAMDITGSSDPFVKASLVCEGKRIKKKKTTVKRNTLNPVYNEAMVFDVPRENVEDVDIIIKVIDYDRIGRNEIMGCFGVGPRFTGTGRDHWYEMLENPRKPVAQWYTLQEHVHGQDLKHGGRGCFRYRQATTDSTCSEASM</sequence>
<evidence type="ECO:0000256" key="2">
    <source>
        <dbReference type="SAM" id="Phobius"/>
    </source>
</evidence>
<dbReference type="Proteomes" id="UP001164746">
    <property type="component" value="Chromosome 6"/>
</dbReference>
<name>A0ABY7EPK4_MYAAR</name>
<keyword evidence="2" id="KW-0812">Transmembrane</keyword>
<protein>
    <submittedName>
        <fullName evidence="4">SYT9-like protein</fullName>
    </submittedName>
</protein>
<feature type="domain" description="C2" evidence="3">
    <location>
        <begin position="166"/>
        <end position="286"/>
    </location>
</feature>
<proteinExistence type="predicted"/>
<dbReference type="SUPFAM" id="SSF49562">
    <property type="entry name" value="C2 domain (Calcium/lipid-binding domain, CaLB)"/>
    <property type="match status" value="2"/>
</dbReference>
<dbReference type="PANTHER" id="PTHR10024:SF374">
    <property type="entry name" value="C2 DOMAIN-CONTAINING PROTEIN"/>
    <property type="match status" value="1"/>
</dbReference>
<keyword evidence="1" id="KW-0677">Repeat</keyword>
<dbReference type="SMART" id="SM00239">
    <property type="entry name" value="C2"/>
    <property type="match status" value="2"/>
</dbReference>
<dbReference type="PANTHER" id="PTHR10024">
    <property type="entry name" value="SYNAPTOTAGMIN"/>
    <property type="match status" value="1"/>
</dbReference>
<dbReference type="PRINTS" id="PR00399">
    <property type="entry name" value="SYNAPTOTAGMN"/>
</dbReference>
<dbReference type="PROSITE" id="PS50004">
    <property type="entry name" value="C2"/>
    <property type="match status" value="2"/>
</dbReference>
<feature type="transmembrane region" description="Helical" evidence="2">
    <location>
        <begin position="14"/>
        <end position="37"/>
    </location>
</feature>
<accession>A0ABY7EPK4</accession>
<reference evidence="4" key="1">
    <citation type="submission" date="2022-11" db="EMBL/GenBank/DDBJ databases">
        <title>Centuries of genome instability and evolution in soft-shell clam transmissible cancer (bioRxiv).</title>
        <authorList>
            <person name="Hart S.F.M."/>
            <person name="Yonemitsu M.A."/>
            <person name="Giersch R.M."/>
            <person name="Beal B.F."/>
            <person name="Arriagada G."/>
            <person name="Davis B.W."/>
            <person name="Ostrander E.A."/>
            <person name="Goff S.P."/>
            <person name="Metzger M.J."/>
        </authorList>
    </citation>
    <scope>NUCLEOTIDE SEQUENCE</scope>
    <source>
        <strain evidence="4">MELC-2E11</strain>
        <tissue evidence="4">Siphon/mantle</tissue>
    </source>
</reference>
<dbReference type="InterPro" id="IPR000008">
    <property type="entry name" value="C2_dom"/>
</dbReference>
<dbReference type="InterPro" id="IPR001565">
    <property type="entry name" value="Synaptotagmin"/>
</dbReference>
<organism evidence="4 5">
    <name type="scientific">Mya arenaria</name>
    <name type="common">Soft-shell clam</name>
    <dbReference type="NCBI Taxonomy" id="6604"/>
    <lineage>
        <taxon>Eukaryota</taxon>
        <taxon>Metazoa</taxon>
        <taxon>Spiralia</taxon>
        <taxon>Lophotrochozoa</taxon>
        <taxon>Mollusca</taxon>
        <taxon>Bivalvia</taxon>
        <taxon>Autobranchia</taxon>
        <taxon>Heteroconchia</taxon>
        <taxon>Euheterodonta</taxon>
        <taxon>Imparidentia</taxon>
        <taxon>Neoheterodontei</taxon>
        <taxon>Myida</taxon>
        <taxon>Myoidea</taxon>
        <taxon>Myidae</taxon>
        <taxon>Mya</taxon>
    </lineage>
</organism>
<keyword evidence="5" id="KW-1185">Reference proteome</keyword>
<dbReference type="Pfam" id="PF00168">
    <property type="entry name" value="C2"/>
    <property type="match status" value="2"/>
</dbReference>
<dbReference type="EMBL" id="CP111017">
    <property type="protein sequence ID" value="WAR09101.1"/>
    <property type="molecule type" value="Genomic_DNA"/>
</dbReference>
<evidence type="ECO:0000313" key="4">
    <source>
        <dbReference type="EMBL" id="WAR09101.1"/>
    </source>
</evidence>
<feature type="domain" description="C2" evidence="3">
    <location>
        <begin position="288"/>
        <end position="392"/>
    </location>
</feature>
<dbReference type="PRINTS" id="PR00360">
    <property type="entry name" value="C2DOMAIN"/>
</dbReference>